<dbReference type="SMART" id="SM00338">
    <property type="entry name" value="BRLZ"/>
    <property type="match status" value="1"/>
</dbReference>
<dbReference type="STRING" id="131310.A0A0N4Z966"/>
<keyword evidence="6" id="KW-1185">Reference proteome</keyword>
<dbReference type="PROSITE" id="PS00036">
    <property type="entry name" value="BZIP_BASIC"/>
    <property type="match status" value="1"/>
</dbReference>
<feature type="domain" description="BZIP" evidence="5">
    <location>
        <begin position="70"/>
        <end position="133"/>
    </location>
</feature>
<sequence>MSERGNSISSSEGGMSYSNEEYNSMENSPNQSTYSGYNEDGEKKKTSNKKTRKGKNSNSSSYSNGKPEDDKKKQSRRERNKIAAAKCRQKRLDLLKSLTEEVDHLKKRNAAIIKATDILYGEMEKLINILKNHVCHLTPKDRAALDNVITNNRFKAITEEIRNCGAFNNRYETTTDDNSSNNSSTISNHRDTNGQNNQQQLPIGDNKQNYNHQNSNYNSSVPEYKETPNNGTTEIQRNRVNIITEYIIPDETSNQKSEMSQHKRSHEEISSSEVNVITPNEDDIASKKKCIPRPSSFLQNFHNAQEKLPQDTICDNGRPFFENNFNRKYDLYTLGNDVTGLTPVANNVQFPTLDTPTPMGEKDIQML</sequence>
<feature type="compositionally biased region" description="Basic and acidic residues" evidence="4">
    <location>
        <begin position="259"/>
        <end position="269"/>
    </location>
</feature>
<accession>A0A0N4Z966</accession>
<feature type="region of interest" description="Disordered" evidence="4">
    <location>
        <begin position="1"/>
        <end position="81"/>
    </location>
</feature>
<keyword evidence="3" id="KW-0804">Transcription</keyword>
<dbReference type="Proteomes" id="UP000038045">
    <property type="component" value="Unplaced"/>
</dbReference>
<dbReference type="PANTHER" id="PTHR23351">
    <property type="entry name" value="FOS TRANSCRIPTION FACTOR-RELATED"/>
    <property type="match status" value="1"/>
</dbReference>
<dbReference type="Pfam" id="PF00170">
    <property type="entry name" value="bZIP_1"/>
    <property type="match status" value="1"/>
</dbReference>
<dbReference type="InterPro" id="IPR004827">
    <property type="entry name" value="bZIP"/>
</dbReference>
<feature type="compositionally biased region" description="Low complexity" evidence="4">
    <location>
        <begin position="1"/>
        <end position="22"/>
    </location>
</feature>
<feature type="compositionally biased region" description="Low complexity" evidence="4">
    <location>
        <begin position="56"/>
        <end position="65"/>
    </location>
</feature>
<dbReference type="AlphaFoldDB" id="A0A0N4Z966"/>
<dbReference type="InterPro" id="IPR046347">
    <property type="entry name" value="bZIP_sf"/>
</dbReference>
<dbReference type="InterPro" id="IPR000837">
    <property type="entry name" value="AP-1"/>
</dbReference>
<proteinExistence type="predicted"/>
<protein>
    <submittedName>
        <fullName evidence="7">BZIP domain-containing protein</fullName>
    </submittedName>
</protein>
<feature type="compositionally biased region" description="Polar residues" evidence="4">
    <location>
        <begin position="24"/>
        <end position="36"/>
    </location>
</feature>
<feature type="compositionally biased region" description="Low complexity" evidence="4">
    <location>
        <begin position="206"/>
        <end position="220"/>
    </location>
</feature>
<feature type="compositionally biased region" description="Low complexity" evidence="4">
    <location>
        <begin position="176"/>
        <end position="187"/>
    </location>
</feature>
<evidence type="ECO:0000256" key="3">
    <source>
        <dbReference type="ARBA" id="ARBA00023163"/>
    </source>
</evidence>
<feature type="region of interest" description="Disordered" evidence="4">
    <location>
        <begin position="172"/>
        <end position="275"/>
    </location>
</feature>
<dbReference type="WBParaSite" id="PTRK_0000385700.1">
    <property type="protein sequence ID" value="PTRK_0000385700.1"/>
    <property type="gene ID" value="PTRK_0000385700"/>
</dbReference>
<dbReference type="PROSITE" id="PS50217">
    <property type="entry name" value="BZIP"/>
    <property type="match status" value="1"/>
</dbReference>
<name>A0A0N4Z966_PARTI</name>
<keyword evidence="2" id="KW-0238">DNA-binding</keyword>
<dbReference type="GO" id="GO:0000978">
    <property type="term" value="F:RNA polymerase II cis-regulatory region sequence-specific DNA binding"/>
    <property type="evidence" value="ECO:0007669"/>
    <property type="project" value="TreeGrafter"/>
</dbReference>
<dbReference type="SUPFAM" id="SSF57959">
    <property type="entry name" value="Leucine zipper domain"/>
    <property type="match status" value="1"/>
</dbReference>
<keyword evidence="1" id="KW-0805">Transcription regulation</keyword>
<dbReference type="Gene3D" id="1.20.5.170">
    <property type="match status" value="1"/>
</dbReference>
<dbReference type="GO" id="GO:0005634">
    <property type="term" value="C:nucleus"/>
    <property type="evidence" value="ECO:0007669"/>
    <property type="project" value="TreeGrafter"/>
</dbReference>
<dbReference type="PRINTS" id="PR00042">
    <property type="entry name" value="LEUZIPPRFOS"/>
</dbReference>
<dbReference type="PANTHER" id="PTHR23351:SF24">
    <property type="entry name" value="ACTIVATING TRANSCRIPTION FACTOR 3-RELATED"/>
    <property type="match status" value="1"/>
</dbReference>
<dbReference type="GO" id="GO:0000981">
    <property type="term" value="F:DNA-binding transcription factor activity, RNA polymerase II-specific"/>
    <property type="evidence" value="ECO:0007669"/>
    <property type="project" value="TreeGrafter"/>
</dbReference>
<evidence type="ECO:0000256" key="1">
    <source>
        <dbReference type="ARBA" id="ARBA00023015"/>
    </source>
</evidence>
<feature type="compositionally biased region" description="Basic residues" evidence="4">
    <location>
        <begin position="46"/>
        <end position="55"/>
    </location>
</feature>
<reference evidence="7" key="1">
    <citation type="submission" date="2017-02" db="UniProtKB">
        <authorList>
            <consortium name="WormBaseParasite"/>
        </authorList>
    </citation>
    <scope>IDENTIFICATION</scope>
</reference>
<organism evidence="6 7">
    <name type="scientific">Parastrongyloides trichosuri</name>
    <name type="common">Possum-specific nematode worm</name>
    <dbReference type="NCBI Taxonomy" id="131310"/>
    <lineage>
        <taxon>Eukaryota</taxon>
        <taxon>Metazoa</taxon>
        <taxon>Ecdysozoa</taxon>
        <taxon>Nematoda</taxon>
        <taxon>Chromadorea</taxon>
        <taxon>Rhabditida</taxon>
        <taxon>Tylenchina</taxon>
        <taxon>Panagrolaimomorpha</taxon>
        <taxon>Strongyloidoidea</taxon>
        <taxon>Strongyloididae</taxon>
        <taxon>Parastrongyloides</taxon>
    </lineage>
</organism>
<feature type="compositionally biased region" description="Polar residues" evidence="4">
    <location>
        <begin position="227"/>
        <end position="241"/>
    </location>
</feature>
<evidence type="ECO:0000313" key="6">
    <source>
        <dbReference type="Proteomes" id="UP000038045"/>
    </source>
</evidence>
<evidence type="ECO:0000256" key="4">
    <source>
        <dbReference type="SAM" id="MobiDB-lite"/>
    </source>
</evidence>
<evidence type="ECO:0000313" key="7">
    <source>
        <dbReference type="WBParaSite" id="PTRK_0000385700.1"/>
    </source>
</evidence>
<evidence type="ECO:0000259" key="5">
    <source>
        <dbReference type="PROSITE" id="PS50217"/>
    </source>
</evidence>
<evidence type="ECO:0000256" key="2">
    <source>
        <dbReference type="ARBA" id="ARBA00023125"/>
    </source>
</evidence>